<protein>
    <submittedName>
        <fullName evidence="1">Uncharacterized protein</fullName>
    </submittedName>
</protein>
<dbReference type="Proteomes" id="UP000190837">
    <property type="component" value="Unassembled WGS sequence"/>
</dbReference>
<gene>
    <name evidence="1" type="ORF">CHUV0807_2228</name>
</gene>
<accession>A0A1C3H6K9</accession>
<sequence length="37" mass="4219">MNTPRRYWIAAKRDKSWIPGLPPSGIKAGFLDYRQAG</sequence>
<dbReference type="EMBL" id="FKLO01000075">
    <property type="protein sequence ID" value="SAM70704.1"/>
    <property type="molecule type" value="Genomic_DNA"/>
</dbReference>
<evidence type="ECO:0000313" key="2">
    <source>
        <dbReference type="Proteomes" id="UP000190837"/>
    </source>
</evidence>
<evidence type="ECO:0000313" key="1">
    <source>
        <dbReference type="EMBL" id="SAM70704.1"/>
    </source>
</evidence>
<reference evidence="2" key="1">
    <citation type="submission" date="2016-04" db="EMBL/GenBank/DDBJ databases">
        <authorList>
            <person name="Tagini F."/>
        </authorList>
    </citation>
    <scope>NUCLEOTIDE SEQUENCE [LARGE SCALE GENOMIC DNA]</scope>
    <source>
        <strain evidence="2">CHUV0807</strain>
    </source>
</reference>
<dbReference type="AlphaFoldDB" id="A0A1C3H6K9"/>
<organism evidence="1 2">
    <name type="scientific">Cardiobacterium hominis</name>
    <dbReference type="NCBI Taxonomy" id="2718"/>
    <lineage>
        <taxon>Bacteria</taxon>
        <taxon>Pseudomonadati</taxon>
        <taxon>Pseudomonadota</taxon>
        <taxon>Gammaproteobacteria</taxon>
        <taxon>Cardiobacteriales</taxon>
        <taxon>Cardiobacteriaceae</taxon>
        <taxon>Cardiobacterium</taxon>
    </lineage>
</organism>
<proteinExistence type="predicted"/>
<name>A0A1C3H6K9_9GAMM</name>